<dbReference type="InterPro" id="IPR020471">
    <property type="entry name" value="AKR"/>
</dbReference>
<dbReference type="PIRSF" id="PIRSF000097">
    <property type="entry name" value="AKR"/>
    <property type="match status" value="1"/>
</dbReference>
<dbReference type="SUPFAM" id="SSF51430">
    <property type="entry name" value="NAD(P)-linked oxidoreductase"/>
    <property type="match status" value="1"/>
</dbReference>
<dbReference type="InterPro" id="IPR036812">
    <property type="entry name" value="NAD(P)_OxRdtase_dom_sf"/>
</dbReference>
<proteinExistence type="inferred from homology"/>
<feature type="domain" description="NADP-dependent oxidoreductase" evidence="7">
    <location>
        <begin position="3"/>
        <end position="227"/>
    </location>
</feature>
<dbReference type="PANTHER" id="PTHR43827:SF3">
    <property type="entry name" value="NADP-DEPENDENT OXIDOREDUCTASE DOMAIN-CONTAINING PROTEIN"/>
    <property type="match status" value="1"/>
</dbReference>
<evidence type="ECO:0000256" key="4">
    <source>
        <dbReference type="PIRSR" id="PIRSR000097-1"/>
    </source>
</evidence>
<dbReference type="InterPro" id="IPR023210">
    <property type="entry name" value="NADP_OxRdtase_dom"/>
</dbReference>
<dbReference type="Gene3D" id="3.20.20.100">
    <property type="entry name" value="NADP-dependent oxidoreductase domain"/>
    <property type="match status" value="1"/>
</dbReference>
<comment type="similarity">
    <text evidence="1">Belongs to the aldo/keto reductase family.</text>
</comment>
<feature type="binding site" evidence="5">
    <location>
        <position position="74"/>
    </location>
    <ligand>
        <name>substrate</name>
    </ligand>
</feature>
<dbReference type="PRINTS" id="PR00069">
    <property type="entry name" value="ALDKETRDTASE"/>
</dbReference>
<dbReference type="PROSITE" id="PS00062">
    <property type="entry name" value="ALDOKETO_REDUCTASE_2"/>
    <property type="match status" value="1"/>
</dbReference>
<name>K7ZH87_BDEBC</name>
<dbReference type="GO" id="GO:1990002">
    <property type="term" value="F:methylglyoxal reductase (NADPH) (acetol producing) activity"/>
    <property type="evidence" value="ECO:0007669"/>
    <property type="project" value="TreeGrafter"/>
</dbReference>
<sequence>MGLELGYRHIDTAQIYDNEAEVGKVLTESKISRADVFLTTKIWTENLSKERLIPSLKESLQKLQTDYVDLVLIHWPSPEGKVPLAETLEALMQAKSQGLTKEIGVSNFPVSEMKKVVEIVGAKNIFTNQIEVHPYLQNRRLVDYLKSVGVTVTAYMPLAYGKVMKDEVLLKIADRHGVTAADVVLSWLMDQDMVVIPSSTKRQNLQKNLQARRGLLSAEEKELIARLDSAGRLANPPFAPEWD</sequence>
<accession>K7ZH87</accession>
<evidence type="ECO:0000256" key="6">
    <source>
        <dbReference type="PIRSR" id="PIRSR000097-3"/>
    </source>
</evidence>
<dbReference type="NCBIfam" id="NF008377">
    <property type="entry name" value="PRK11172.1"/>
    <property type="match status" value="1"/>
</dbReference>
<feature type="active site" description="Proton donor" evidence="4">
    <location>
        <position position="16"/>
    </location>
</feature>
<protein>
    <submittedName>
        <fullName evidence="8">Putative 2,5-diketo-D-gluconate reductase B</fullName>
    </submittedName>
</protein>
<dbReference type="KEGG" id="bbat:Bdt_3557"/>
<dbReference type="PANTHER" id="PTHR43827">
    <property type="entry name" value="2,5-DIKETO-D-GLUCONIC ACID REDUCTASE"/>
    <property type="match status" value="1"/>
</dbReference>
<dbReference type="InterPro" id="IPR018170">
    <property type="entry name" value="Aldo/ket_reductase_CS"/>
</dbReference>
<dbReference type="STRING" id="1069642.Bdt_3557"/>
<dbReference type="GO" id="GO:0051596">
    <property type="term" value="P:methylglyoxal catabolic process"/>
    <property type="evidence" value="ECO:0007669"/>
    <property type="project" value="TreeGrafter"/>
</dbReference>
<evidence type="ECO:0000256" key="1">
    <source>
        <dbReference type="ARBA" id="ARBA00007905"/>
    </source>
</evidence>
<dbReference type="PATRIC" id="fig|1069642.3.peg.3520"/>
<evidence type="ECO:0000256" key="2">
    <source>
        <dbReference type="ARBA" id="ARBA00022857"/>
    </source>
</evidence>
<keyword evidence="2" id="KW-0521">NADP</keyword>
<dbReference type="AlphaFoldDB" id="K7ZH87"/>
<gene>
    <name evidence="8" type="ORF">Bdt_3557</name>
</gene>
<evidence type="ECO:0000313" key="9">
    <source>
        <dbReference type="Proteomes" id="UP000010074"/>
    </source>
</evidence>
<dbReference type="Pfam" id="PF00248">
    <property type="entry name" value="Aldo_ket_red"/>
    <property type="match status" value="1"/>
</dbReference>
<evidence type="ECO:0000313" key="8">
    <source>
        <dbReference type="EMBL" id="AFY03232.1"/>
    </source>
</evidence>
<dbReference type="PROSITE" id="PS00798">
    <property type="entry name" value="ALDOKETO_REDUCTASE_1"/>
    <property type="match status" value="1"/>
</dbReference>
<evidence type="ECO:0000256" key="3">
    <source>
        <dbReference type="ARBA" id="ARBA00023002"/>
    </source>
</evidence>
<reference evidence="8 9" key="1">
    <citation type="journal article" date="2012" name="BMC Genomics">
        <title>Genome analysis of a simultaneously predatory and prey-independent, novel Bdellovibrio bacteriovorus from the River Tiber, supports in silico predictions of both ancient and recent lateral gene transfer from diverse bacteria.</title>
        <authorList>
            <person name="Hobley L."/>
            <person name="Lerner T.R."/>
            <person name="Williams L.E."/>
            <person name="Lambert C."/>
            <person name="Till R."/>
            <person name="Milner D.S."/>
            <person name="Basford S.M."/>
            <person name="Capeness M.J."/>
            <person name="Fenton A.K."/>
            <person name="Atterbury R.J."/>
            <person name="Harris M.A."/>
            <person name="Sockett R.E."/>
        </authorList>
    </citation>
    <scope>NUCLEOTIDE SEQUENCE [LARGE SCALE GENOMIC DNA]</scope>
    <source>
        <strain evidence="8 9">Tiberius</strain>
    </source>
</reference>
<dbReference type="Proteomes" id="UP000010074">
    <property type="component" value="Chromosome"/>
</dbReference>
<dbReference type="EMBL" id="CP002930">
    <property type="protein sequence ID" value="AFY03232.1"/>
    <property type="molecule type" value="Genomic_DNA"/>
</dbReference>
<dbReference type="HOGENOM" id="CLU_023205_0_1_7"/>
<feature type="site" description="Lowers pKa of active site Tyr" evidence="6">
    <location>
        <position position="41"/>
    </location>
</feature>
<organism evidence="8 9">
    <name type="scientific">Bdellovibrio bacteriovorus str. Tiberius</name>
    <dbReference type="NCBI Taxonomy" id="1069642"/>
    <lineage>
        <taxon>Bacteria</taxon>
        <taxon>Pseudomonadati</taxon>
        <taxon>Bdellovibrionota</taxon>
        <taxon>Bdellovibrionia</taxon>
        <taxon>Bdellovibrionales</taxon>
        <taxon>Pseudobdellovibrionaceae</taxon>
        <taxon>Bdellovibrio</taxon>
    </lineage>
</organism>
<keyword evidence="3" id="KW-0560">Oxidoreductase</keyword>
<evidence type="ECO:0000259" key="7">
    <source>
        <dbReference type="Pfam" id="PF00248"/>
    </source>
</evidence>
<evidence type="ECO:0000256" key="5">
    <source>
        <dbReference type="PIRSR" id="PIRSR000097-2"/>
    </source>
</evidence>